<dbReference type="PANTHER" id="PTHR33964">
    <property type="entry name" value="RE45066P-RELATED"/>
    <property type="match status" value="1"/>
</dbReference>
<evidence type="ECO:0000313" key="2">
    <source>
        <dbReference type="Proteomes" id="UP000708208"/>
    </source>
</evidence>
<gene>
    <name evidence="1" type="ORF">AFUS01_LOCUS5320</name>
</gene>
<organism evidence="1 2">
    <name type="scientific">Allacma fusca</name>
    <dbReference type="NCBI Taxonomy" id="39272"/>
    <lineage>
        <taxon>Eukaryota</taxon>
        <taxon>Metazoa</taxon>
        <taxon>Ecdysozoa</taxon>
        <taxon>Arthropoda</taxon>
        <taxon>Hexapoda</taxon>
        <taxon>Collembola</taxon>
        <taxon>Symphypleona</taxon>
        <taxon>Sminthuridae</taxon>
        <taxon>Allacma</taxon>
    </lineage>
</organism>
<reference evidence="1" key="1">
    <citation type="submission" date="2021-06" db="EMBL/GenBank/DDBJ databases">
        <authorList>
            <person name="Hodson N. C."/>
            <person name="Mongue J. A."/>
            <person name="Jaron S. K."/>
        </authorList>
    </citation>
    <scope>NUCLEOTIDE SEQUENCE</scope>
</reference>
<dbReference type="AlphaFoldDB" id="A0A8J2JWN9"/>
<accession>A0A8J2JWN9</accession>
<sequence length="173" mass="19734">MACVHSWSKRCLGEEARKKILESVRGAHETFAFLCKDSTFRREFLSHSSCYKKISTYWDDCAHRFISTLKTLRPSHYENPANLCCIRRNFLRCVSQVSTYHCTETATRFLLRMAETLVKTTLRGNSPQPDKCDNNPEVLKLCDSSGASSFHLQGSNRFVIVFLISGFSLSSFA</sequence>
<dbReference type="PANTHER" id="PTHR33964:SF2">
    <property type="entry name" value="IP09356P"/>
    <property type="match status" value="1"/>
</dbReference>
<comment type="caution">
    <text evidence="1">The sequence shown here is derived from an EMBL/GenBank/DDBJ whole genome shotgun (WGS) entry which is preliminary data.</text>
</comment>
<dbReference type="OrthoDB" id="10051804at2759"/>
<evidence type="ECO:0000313" key="1">
    <source>
        <dbReference type="EMBL" id="CAG7714171.1"/>
    </source>
</evidence>
<name>A0A8J2JWN9_9HEXA</name>
<dbReference type="EMBL" id="CAJVCH010033798">
    <property type="protein sequence ID" value="CAG7714171.1"/>
    <property type="molecule type" value="Genomic_DNA"/>
</dbReference>
<keyword evidence="2" id="KW-1185">Reference proteome</keyword>
<proteinExistence type="predicted"/>
<dbReference type="Proteomes" id="UP000708208">
    <property type="component" value="Unassembled WGS sequence"/>
</dbReference>
<protein>
    <submittedName>
        <fullName evidence="1">Uncharacterized protein</fullName>
    </submittedName>
</protein>